<dbReference type="EMBL" id="CP001349">
    <property type="protein sequence ID" value="ACL58155.1"/>
    <property type="molecule type" value="Genomic_DNA"/>
</dbReference>
<dbReference type="KEGG" id="mno:Mnod_3230"/>
<proteinExistence type="predicted"/>
<protein>
    <submittedName>
        <fullName evidence="1">Uncharacterized protein</fullName>
    </submittedName>
</protein>
<name>B8IKW7_METNO</name>
<dbReference type="AlphaFoldDB" id="B8IKW7"/>
<dbReference type="Proteomes" id="UP000008207">
    <property type="component" value="Chromosome"/>
</dbReference>
<organism evidence="1 2">
    <name type="scientific">Methylobacterium nodulans (strain LMG 21967 / CNCM I-2342 / ORS 2060)</name>
    <dbReference type="NCBI Taxonomy" id="460265"/>
    <lineage>
        <taxon>Bacteria</taxon>
        <taxon>Pseudomonadati</taxon>
        <taxon>Pseudomonadota</taxon>
        <taxon>Alphaproteobacteria</taxon>
        <taxon>Hyphomicrobiales</taxon>
        <taxon>Methylobacteriaceae</taxon>
        <taxon>Methylobacterium</taxon>
    </lineage>
</organism>
<dbReference type="HOGENOM" id="CLU_3081701_0_0_5"/>
<accession>B8IKW7</accession>
<gene>
    <name evidence="1" type="ordered locus">Mnod_3230</name>
</gene>
<evidence type="ECO:0000313" key="2">
    <source>
        <dbReference type="Proteomes" id="UP000008207"/>
    </source>
</evidence>
<reference evidence="1 2" key="1">
    <citation type="submission" date="2009-01" db="EMBL/GenBank/DDBJ databases">
        <title>Complete sequence of chromosome of Methylobacterium nodulans ORS 2060.</title>
        <authorList>
            <consortium name="US DOE Joint Genome Institute"/>
            <person name="Lucas S."/>
            <person name="Copeland A."/>
            <person name="Lapidus A."/>
            <person name="Glavina del Rio T."/>
            <person name="Dalin E."/>
            <person name="Tice H."/>
            <person name="Bruce D."/>
            <person name="Goodwin L."/>
            <person name="Pitluck S."/>
            <person name="Sims D."/>
            <person name="Brettin T."/>
            <person name="Detter J.C."/>
            <person name="Han C."/>
            <person name="Larimer F."/>
            <person name="Land M."/>
            <person name="Hauser L."/>
            <person name="Kyrpides N."/>
            <person name="Ivanova N."/>
            <person name="Marx C.J."/>
            <person name="Richardson P."/>
        </authorList>
    </citation>
    <scope>NUCLEOTIDE SEQUENCE [LARGE SCALE GENOMIC DNA]</scope>
    <source>
        <strain evidence="2">LMG 21967 / CNCM I-2342 / ORS 2060</strain>
    </source>
</reference>
<keyword evidence="2" id="KW-1185">Reference proteome</keyword>
<evidence type="ECO:0000313" key="1">
    <source>
        <dbReference type="EMBL" id="ACL58155.1"/>
    </source>
</evidence>
<sequence length="52" mass="5483">MPRRSSDPAGHEPSCLYPDEAEIARAVLGPGRAKAWPGLAVVLERGGFPALI</sequence>